<organism evidence="1 2">
    <name type="scientific">Thelohanellus kitauei</name>
    <name type="common">Myxosporean</name>
    <dbReference type="NCBI Taxonomy" id="669202"/>
    <lineage>
        <taxon>Eukaryota</taxon>
        <taxon>Metazoa</taxon>
        <taxon>Cnidaria</taxon>
        <taxon>Myxozoa</taxon>
        <taxon>Myxosporea</taxon>
        <taxon>Bivalvulida</taxon>
        <taxon>Platysporina</taxon>
        <taxon>Myxobolidae</taxon>
        <taxon>Thelohanellus</taxon>
    </lineage>
</organism>
<sequence>MIYSKDYITVYNKIMSMFPDLESTYPSVYLALQCTKLYQKAFSMSEMRESLYESTYMDEPLGEMIKLIQSIEERISKLETNYYELEHYVDDCQLSPYEWKRLSEVTMCLI</sequence>
<protein>
    <submittedName>
        <fullName evidence="1">Uncharacterized protein</fullName>
    </submittedName>
</protein>
<evidence type="ECO:0000313" key="2">
    <source>
        <dbReference type="Proteomes" id="UP000031668"/>
    </source>
</evidence>
<evidence type="ECO:0000313" key="1">
    <source>
        <dbReference type="EMBL" id="KII63179.1"/>
    </source>
</evidence>
<dbReference type="AlphaFoldDB" id="A0A0C2MFP3"/>
<proteinExistence type="predicted"/>
<keyword evidence="2" id="KW-1185">Reference proteome</keyword>
<gene>
    <name evidence="1" type="ORF">RF11_07858</name>
</gene>
<comment type="caution">
    <text evidence="1">The sequence shown here is derived from an EMBL/GenBank/DDBJ whole genome shotgun (WGS) entry which is preliminary data.</text>
</comment>
<accession>A0A0C2MFP3</accession>
<reference evidence="1 2" key="1">
    <citation type="journal article" date="2014" name="Genome Biol. Evol.">
        <title>The genome of the myxosporean Thelohanellus kitauei shows adaptations to nutrient acquisition within its fish host.</title>
        <authorList>
            <person name="Yang Y."/>
            <person name="Xiong J."/>
            <person name="Zhou Z."/>
            <person name="Huo F."/>
            <person name="Miao W."/>
            <person name="Ran C."/>
            <person name="Liu Y."/>
            <person name="Zhang J."/>
            <person name="Feng J."/>
            <person name="Wang M."/>
            <person name="Wang M."/>
            <person name="Wang L."/>
            <person name="Yao B."/>
        </authorList>
    </citation>
    <scope>NUCLEOTIDE SEQUENCE [LARGE SCALE GENOMIC DNA]</scope>
    <source>
        <strain evidence="1">Wuqing</strain>
    </source>
</reference>
<dbReference type="EMBL" id="JWZT01004760">
    <property type="protein sequence ID" value="KII63179.1"/>
    <property type="molecule type" value="Genomic_DNA"/>
</dbReference>
<dbReference type="Proteomes" id="UP000031668">
    <property type="component" value="Unassembled WGS sequence"/>
</dbReference>
<name>A0A0C2MFP3_THEKT</name>